<proteinExistence type="inferred from homology"/>
<dbReference type="GO" id="GO:0016250">
    <property type="term" value="F:N-sulfoglucosamine sulfohydrolase activity"/>
    <property type="evidence" value="ECO:0007669"/>
    <property type="project" value="Ensembl"/>
</dbReference>
<dbReference type="Gene3D" id="3.40.720.10">
    <property type="entry name" value="Alkaline Phosphatase, subunit A"/>
    <property type="match status" value="1"/>
</dbReference>
<dbReference type="AlphaFoldDB" id="S4RCU7"/>
<dbReference type="InterPro" id="IPR017850">
    <property type="entry name" value="Alkaline_phosphatase_core_sf"/>
</dbReference>
<evidence type="ECO:0000256" key="1">
    <source>
        <dbReference type="ARBA" id="ARBA00001913"/>
    </source>
</evidence>
<comment type="similarity">
    <text evidence="2">Belongs to the sulfatase family.</text>
</comment>
<dbReference type="GO" id="GO:0030200">
    <property type="term" value="P:heparan sulfate proteoglycan catabolic process"/>
    <property type="evidence" value="ECO:0007669"/>
    <property type="project" value="Ensembl"/>
</dbReference>
<protein>
    <submittedName>
        <fullName evidence="4">N-sulfoglucosamine sulfohydrolase (sulfamidase)</fullName>
    </submittedName>
</protein>
<dbReference type="GO" id="GO:0006027">
    <property type="term" value="P:glycosaminoglycan catabolic process"/>
    <property type="evidence" value="ECO:0007669"/>
    <property type="project" value="TreeGrafter"/>
</dbReference>
<evidence type="ECO:0000259" key="3">
    <source>
        <dbReference type="Pfam" id="PF00884"/>
    </source>
</evidence>
<dbReference type="SUPFAM" id="SSF53649">
    <property type="entry name" value="Alkaline phosphatase-like"/>
    <property type="match status" value="1"/>
</dbReference>
<reference evidence="4" key="1">
    <citation type="submission" date="2025-08" db="UniProtKB">
        <authorList>
            <consortium name="Ensembl"/>
        </authorList>
    </citation>
    <scope>IDENTIFICATION</scope>
</reference>
<dbReference type="HOGENOM" id="CLU_006332_7_1_1"/>
<accession>S4RCU7</accession>
<dbReference type="PANTHER" id="PTHR43108:SF6">
    <property type="entry name" value="N-SULPHOGLUCOSAMINE SULPHOHYDROLASE"/>
    <property type="match status" value="1"/>
</dbReference>
<feature type="domain" description="Sulfatase N-terminal" evidence="3">
    <location>
        <begin position="14"/>
        <end position="242"/>
    </location>
</feature>
<dbReference type="Pfam" id="PF00884">
    <property type="entry name" value="Sulfatase"/>
    <property type="match status" value="1"/>
</dbReference>
<dbReference type="PANTHER" id="PTHR43108">
    <property type="entry name" value="N-ACETYLGLUCOSAMINE-6-SULFATASE FAMILY MEMBER"/>
    <property type="match status" value="1"/>
</dbReference>
<dbReference type="CDD" id="cd16027">
    <property type="entry name" value="SGSH"/>
    <property type="match status" value="1"/>
</dbReference>
<name>S4RCU7_PETMA</name>
<evidence type="ECO:0000256" key="2">
    <source>
        <dbReference type="ARBA" id="ARBA00008779"/>
    </source>
</evidence>
<reference evidence="4" key="2">
    <citation type="submission" date="2025-09" db="UniProtKB">
        <authorList>
            <consortium name="Ensembl"/>
        </authorList>
    </citation>
    <scope>IDENTIFICATION</scope>
</reference>
<dbReference type="Ensembl" id="ENSPMAT00000003044.1">
    <property type="protein sequence ID" value="ENSPMAP00000003029.1"/>
    <property type="gene ID" value="ENSPMAG00000002775.1"/>
</dbReference>
<sequence length="422" mass="48427">MGMYGLHQDVHHFNSFEQVRSLPLLLNQSGIRTGIIGKKHVGPEAVYPFEFSYTEENNSILQVGRNITHIKQLVRAFLRMDDGRPFFLYVAFHDPHRCGHSQPQFGSFCEKFGNGAPGMGTIPDWKPHHYNPDDVKVPYFVPDTPTARADLAAQYTTIGRLDQGVGLVLEELRSAGYADDTLVIYSSDNGIPFPGGRTNLYTSGVAEPLLVSSPEDRERWGHSSEAYVSLLDITPTMLEWFSVPYPDYAMFKKDEPVVLTGRSLLPALKQEPPWDIAFSSQSHHEVTMYYPMRALRHSHLHLIHNMHFLMPFPVDQDLYVSPTFQDLLNRSMQGQPTHWYKSLREFYYRERWELYDTRADPAETCNLAHDAAYADTLRTLQQQLRAWQWATYDPWVCAPDGVLEAQGQYKEHPQCLPLHNLL</sequence>
<dbReference type="GO" id="GO:0007626">
    <property type="term" value="P:locomotory behavior"/>
    <property type="evidence" value="ECO:0007669"/>
    <property type="project" value="Ensembl"/>
</dbReference>
<dbReference type="STRING" id="7757.ENSPMAP00000003029"/>
<evidence type="ECO:0000313" key="4">
    <source>
        <dbReference type="Ensembl" id="ENSPMAP00000003029.1"/>
    </source>
</evidence>
<comment type="cofactor">
    <cofactor evidence="1">
        <name>Ca(2+)</name>
        <dbReference type="ChEBI" id="CHEBI:29108"/>
    </cofactor>
</comment>
<dbReference type="InterPro" id="IPR000917">
    <property type="entry name" value="Sulfatase_N"/>
</dbReference>
<dbReference type="GO" id="GO:0001774">
    <property type="term" value="P:microglial cell activation"/>
    <property type="evidence" value="ECO:0007669"/>
    <property type="project" value="Ensembl"/>
</dbReference>
<organism evidence="4">
    <name type="scientific">Petromyzon marinus</name>
    <name type="common">Sea lamprey</name>
    <dbReference type="NCBI Taxonomy" id="7757"/>
    <lineage>
        <taxon>Eukaryota</taxon>
        <taxon>Metazoa</taxon>
        <taxon>Chordata</taxon>
        <taxon>Craniata</taxon>
        <taxon>Vertebrata</taxon>
        <taxon>Cyclostomata</taxon>
        <taxon>Hyperoartia</taxon>
        <taxon>Petromyzontiformes</taxon>
        <taxon>Petromyzontidae</taxon>
        <taxon>Petromyzon</taxon>
    </lineage>
</organism>
<dbReference type="OMA" id="MAYPMRM"/>
<dbReference type="GO" id="GO:0001966">
    <property type="term" value="P:thigmotaxis"/>
    <property type="evidence" value="ECO:0007669"/>
    <property type="project" value="Ensembl"/>
</dbReference>
<dbReference type="GeneTree" id="ENSGT00390000013080"/>